<dbReference type="EMBL" id="VSSQ01036022">
    <property type="protein sequence ID" value="MPM88401.1"/>
    <property type="molecule type" value="Genomic_DNA"/>
</dbReference>
<evidence type="ECO:0000313" key="1">
    <source>
        <dbReference type="EMBL" id="MPM88401.1"/>
    </source>
</evidence>
<dbReference type="AlphaFoldDB" id="A0A645DGL8"/>
<organism evidence="1">
    <name type="scientific">bioreactor metagenome</name>
    <dbReference type="NCBI Taxonomy" id="1076179"/>
    <lineage>
        <taxon>unclassified sequences</taxon>
        <taxon>metagenomes</taxon>
        <taxon>ecological metagenomes</taxon>
    </lineage>
</organism>
<proteinExistence type="predicted"/>
<gene>
    <name evidence="1" type="ORF">SDC9_135504</name>
</gene>
<name>A0A645DGL8_9ZZZZ</name>
<sequence>MGIPGGSVANQQLLLFQDPLSNGLRAFLVQHLLQAVGPVSGDRREPGIVIELLRPLLLHHDIANVLEHLRGPVLSRVQLK</sequence>
<protein>
    <submittedName>
        <fullName evidence="1">Uncharacterized protein</fullName>
    </submittedName>
</protein>
<reference evidence="1" key="1">
    <citation type="submission" date="2019-08" db="EMBL/GenBank/DDBJ databases">
        <authorList>
            <person name="Kucharzyk K."/>
            <person name="Murdoch R.W."/>
            <person name="Higgins S."/>
            <person name="Loffler F."/>
        </authorList>
    </citation>
    <scope>NUCLEOTIDE SEQUENCE</scope>
</reference>
<comment type="caution">
    <text evidence="1">The sequence shown here is derived from an EMBL/GenBank/DDBJ whole genome shotgun (WGS) entry which is preliminary data.</text>
</comment>
<accession>A0A645DGL8</accession>